<evidence type="ECO:0000313" key="3">
    <source>
        <dbReference type="EMBL" id="CAI9714963.1"/>
    </source>
</evidence>
<protein>
    <submittedName>
        <fullName evidence="3">Uncharacterized protein</fullName>
    </submittedName>
</protein>
<feature type="transmembrane region" description="Helical" evidence="1">
    <location>
        <begin position="55"/>
        <end position="81"/>
    </location>
</feature>
<evidence type="ECO:0000313" key="4">
    <source>
        <dbReference type="Proteomes" id="UP001162480"/>
    </source>
</evidence>
<dbReference type="EMBL" id="OX597814">
    <property type="protein sequence ID" value="CAI9714963.1"/>
    <property type="molecule type" value="Genomic_DNA"/>
</dbReference>
<feature type="chain" id="PRO_5041417647" evidence="2">
    <location>
        <begin position="18"/>
        <end position="84"/>
    </location>
</feature>
<sequence length="84" mass="8835">MFCYLLQIILLEKKLLAFNFGESHKLEDSVSGGGPLAACVVSVACFPVVPGVDVLVAVTGFALAVLDFAVAARLMLLLLLLDAI</sequence>
<gene>
    <name evidence="3" type="ORF">OCTVUL_1B024592</name>
</gene>
<keyword evidence="1" id="KW-0472">Membrane</keyword>
<keyword evidence="4" id="KW-1185">Reference proteome</keyword>
<keyword evidence="2" id="KW-0732">Signal</keyword>
<keyword evidence="1" id="KW-1133">Transmembrane helix</keyword>
<dbReference type="AlphaFoldDB" id="A0AA36AF43"/>
<feature type="signal peptide" evidence="2">
    <location>
        <begin position="1"/>
        <end position="17"/>
    </location>
</feature>
<evidence type="ECO:0000256" key="1">
    <source>
        <dbReference type="SAM" id="Phobius"/>
    </source>
</evidence>
<proteinExistence type="predicted"/>
<keyword evidence="1" id="KW-0812">Transmembrane</keyword>
<evidence type="ECO:0000256" key="2">
    <source>
        <dbReference type="SAM" id="SignalP"/>
    </source>
</evidence>
<dbReference type="Proteomes" id="UP001162480">
    <property type="component" value="Chromosome 1"/>
</dbReference>
<name>A0AA36AF43_OCTVU</name>
<organism evidence="3 4">
    <name type="scientific">Octopus vulgaris</name>
    <name type="common">Common octopus</name>
    <dbReference type="NCBI Taxonomy" id="6645"/>
    <lineage>
        <taxon>Eukaryota</taxon>
        <taxon>Metazoa</taxon>
        <taxon>Spiralia</taxon>
        <taxon>Lophotrochozoa</taxon>
        <taxon>Mollusca</taxon>
        <taxon>Cephalopoda</taxon>
        <taxon>Coleoidea</taxon>
        <taxon>Octopodiformes</taxon>
        <taxon>Octopoda</taxon>
        <taxon>Incirrata</taxon>
        <taxon>Octopodidae</taxon>
        <taxon>Octopus</taxon>
    </lineage>
</organism>
<feature type="transmembrane region" description="Helical" evidence="1">
    <location>
        <begin position="30"/>
        <end position="49"/>
    </location>
</feature>
<accession>A0AA36AF43</accession>
<reference evidence="3" key="1">
    <citation type="submission" date="2023-08" db="EMBL/GenBank/DDBJ databases">
        <authorList>
            <person name="Alioto T."/>
            <person name="Alioto T."/>
            <person name="Gomez Garrido J."/>
        </authorList>
    </citation>
    <scope>NUCLEOTIDE SEQUENCE</scope>
</reference>